<dbReference type="EMBL" id="MU277262">
    <property type="protein sequence ID" value="KAI0056529.1"/>
    <property type="molecule type" value="Genomic_DNA"/>
</dbReference>
<gene>
    <name evidence="1" type="ORF">BV25DRAFT_1558779</name>
</gene>
<name>A0ACB8SIW8_9AGAM</name>
<sequence>MASGAALAFAVAAALTASIFLVLAANKRCARRDLRLPPGPRPLPLVGNLFDFPKESSWLTYTEWGKVYGDILSMQVFGHVVVILNSAKAARDLFEKKSPIYSSRPTIPMHELMNWSWNEGGNAYSPKWRLQRKMLDRGLRPSATVQYQPMQKDKVHHFLKQLLSRPKDFRKHIEHLQGAIIMALVYGYDVEEEDDSYLKLTHDLNVIGQRTLLHVSVVLNFLPLLKHLPEWLPGMSFKTLVRVGDKLGQEMVHRPFAFVKDNMRLGTARRCVTRENLLEVESTQDSEKKAAELVIAEASASVYGAGADTTVSAISTLFLALVLHPNVQRTAQAELDAVTCGQRLPDYGDRSRLPYVEAVCKEVLRWRNVAPVGIPHATTEDDIYDGFFIPRGTTVIANIWAILHDPQVYPEPDAFKPERFLTDDGREDI</sequence>
<reference evidence="1" key="1">
    <citation type="submission" date="2021-03" db="EMBL/GenBank/DDBJ databases">
        <authorList>
            <consortium name="DOE Joint Genome Institute"/>
            <person name="Ahrendt S."/>
            <person name="Looney B.P."/>
            <person name="Miyauchi S."/>
            <person name="Morin E."/>
            <person name="Drula E."/>
            <person name="Courty P.E."/>
            <person name="Chicoki N."/>
            <person name="Fauchery L."/>
            <person name="Kohler A."/>
            <person name="Kuo A."/>
            <person name="Labutti K."/>
            <person name="Pangilinan J."/>
            <person name="Lipzen A."/>
            <person name="Riley R."/>
            <person name="Andreopoulos W."/>
            <person name="He G."/>
            <person name="Johnson J."/>
            <person name="Barry K.W."/>
            <person name="Grigoriev I.V."/>
            <person name="Nagy L."/>
            <person name="Hibbett D."/>
            <person name="Henrissat B."/>
            <person name="Matheny P.B."/>
            <person name="Labbe J."/>
            <person name="Martin F."/>
        </authorList>
    </citation>
    <scope>NUCLEOTIDE SEQUENCE</scope>
    <source>
        <strain evidence="1">HHB10654</strain>
    </source>
</reference>
<evidence type="ECO:0000313" key="2">
    <source>
        <dbReference type="Proteomes" id="UP000814140"/>
    </source>
</evidence>
<organism evidence="1 2">
    <name type="scientific">Artomyces pyxidatus</name>
    <dbReference type="NCBI Taxonomy" id="48021"/>
    <lineage>
        <taxon>Eukaryota</taxon>
        <taxon>Fungi</taxon>
        <taxon>Dikarya</taxon>
        <taxon>Basidiomycota</taxon>
        <taxon>Agaricomycotina</taxon>
        <taxon>Agaricomycetes</taxon>
        <taxon>Russulales</taxon>
        <taxon>Auriscalpiaceae</taxon>
        <taxon>Artomyces</taxon>
    </lineage>
</organism>
<evidence type="ECO:0000313" key="1">
    <source>
        <dbReference type="EMBL" id="KAI0056529.1"/>
    </source>
</evidence>
<proteinExistence type="predicted"/>
<keyword evidence="2" id="KW-1185">Reference proteome</keyword>
<protein>
    <submittedName>
        <fullName evidence="1">Cytochrome P450</fullName>
    </submittedName>
</protein>
<accession>A0ACB8SIW8</accession>
<comment type="caution">
    <text evidence="1">The sequence shown here is derived from an EMBL/GenBank/DDBJ whole genome shotgun (WGS) entry which is preliminary data.</text>
</comment>
<dbReference type="Proteomes" id="UP000814140">
    <property type="component" value="Unassembled WGS sequence"/>
</dbReference>
<reference evidence="1" key="2">
    <citation type="journal article" date="2022" name="New Phytol.">
        <title>Evolutionary transition to the ectomycorrhizal habit in the genomes of a hyperdiverse lineage of mushroom-forming fungi.</title>
        <authorList>
            <person name="Looney B."/>
            <person name="Miyauchi S."/>
            <person name="Morin E."/>
            <person name="Drula E."/>
            <person name="Courty P.E."/>
            <person name="Kohler A."/>
            <person name="Kuo A."/>
            <person name="LaButti K."/>
            <person name="Pangilinan J."/>
            <person name="Lipzen A."/>
            <person name="Riley R."/>
            <person name="Andreopoulos W."/>
            <person name="He G."/>
            <person name="Johnson J."/>
            <person name="Nolan M."/>
            <person name="Tritt A."/>
            <person name="Barry K.W."/>
            <person name="Grigoriev I.V."/>
            <person name="Nagy L.G."/>
            <person name="Hibbett D."/>
            <person name="Henrissat B."/>
            <person name="Matheny P.B."/>
            <person name="Labbe J."/>
            <person name="Martin F.M."/>
        </authorList>
    </citation>
    <scope>NUCLEOTIDE SEQUENCE</scope>
    <source>
        <strain evidence="1">HHB10654</strain>
    </source>
</reference>